<dbReference type="InterPro" id="IPR044554">
    <property type="entry name" value="ANAPC2"/>
</dbReference>
<dbReference type="GO" id="GO:0007091">
    <property type="term" value="P:metaphase/anaphase transition of mitotic cell cycle"/>
    <property type="evidence" value="ECO:0007669"/>
    <property type="project" value="TreeGrafter"/>
</dbReference>
<dbReference type="Pfam" id="PF25773">
    <property type="entry name" value="TPR_ANAPC2"/>
    <property type="match status" value="1"/>
</dbReference>
<dbReference type="InterPro" id="IPR016158">
    <property type="entry name" value="Cullin_homology"/>
</dbReference>
<proteinExistence type="inferred from homology"/>
<protein>
    <recommendedName>
        <fullName evidence="1">Anaphase-promoting complex subunit 2</fullName>
    </recommendedName>
</protein>
<evidence type="ECO:0000256" key="6">
    <source>
        <dbReference type="PROSITE-ProRule" id="PRU00330"/>
    </source>
</evidence>
<dbReference type="PANTHER" id="PTHR45957:SF1">
    <property type="entry name" value="ANAPHASE-PROMOTING COMPLEX SUBUNIT 2"/>
    <property type="match status" value="1"/>
</dbReference>
<dbReference type="Pfam" id="PF08672">
    <property type="entry name" value="ANAPC2"/>
    <property type="match status" value="1"/>
</dbReference>
<sequence>MEEKGSVVRVLDAAAGRAEVALVAADCRRVASLVDVDRELHRCVTAALAAQLVHEVDCHEAVRALPLVTSGHALQDAANAVARGIMFIRAVDPSGSTRAEQYAARLLYSRVRARVSHSRATLVDELARWVGARFAAEEEQRQQIDALQASEPSFMQSMCYLGLHDEFLDAVSLVMMDRVRSLVEESVQASQRCVDEDEGGEEHEETLESVHATLRTVHDWLTSSVRSFLRRTLRNDEDKGAGAEHALTANIMARLELYGAERVAQARIGQLFDLIVDYPTSAPALLDLREALAHSNMSGELVSSFTDTLKKRLLHAGARTQDIIFQFVNILKVFSVLDPSSAMVSTITQPLRAYLRSRPDTIRCFMSSISQDGELRQELRARGLIQEEDVSGLCQHDELWDGPLTAEVLQTKFGAWSPPLSLLGAPRRPGEAAQSGVVSALEPTSPPPGLDILGTFVQVYEGRGPFVKEFQSMLATRLLSAPEYDLNQETVTLELFKARFGDSVMHECGVMLRDVLESRRLQNSFETVLSPGEKSGTDGLSVEFPVLSHMFWPSDLDVFDDTAEQTLLASLPSTLVEQLEAFQQQYAKMKAPRKLRWHFRQGSVHSVIEMADGRRVSVHSTPFALAVLQQFQQDGVCSERSVPTLREMLRLPESEDVSIRAALRVWVQYGIVGRSGSTPGAFELIEHESQKRQEEDTDEDRGGGDELDDVDPAESASSRGAASATMQAMQVYESYIIGMLQNFDSLPLERIHNMLKIFVVAPAYDKTQAQLAEFLDALIDAEKIELVRGAYQLAKTP</sequence>
<evidence type="ECO:0000256" key="3">
    <source>
        <dbReference type="ARBA" id="ARBA00022776"/>
    </source>
</evidence>
<dbReference type="EMBL" id="VRMN01000016">
    <property type="protein sequence ID" value="KAA8491063.1"/>
    <property type="molecule type" value="Genomic_DNA"/>
</dbReference>
<dbReference type="Gene3D" id="1.10.10.10">
    <property type="entry name" value="Winged helix-like DNA-binding domain superfamily/Winged helix DNA-binding domain"/>
    <property type="match status" value="1"/>
</dbReference>
<keyword evidence="10" id="KW-1185">Reference proteome</keyword>
<name>A0A5J4YK83_PORPP</name>
<dbReference type="SUPFAM" id="SSF46785">
    <property type="entry name" value="Winged helix' DNA-binding domain"/>
    <property type="match status" value="1"/>
</dbReference>
<evidence type="ECO:0000259" key="8">
    <source>
        <dbReference type="PROSITE" id="PS50069"/>
    </source>
</evidence>
<comment type="similarity">
    <text evidence="6">Belongs to the cullin family.</text>
</comment>
<feature type="compositionally biased region" description="Low complexity" evidence="7">
    <location>
        <begin position="713"/>
        <end position="722"/>
    </location>
</feature>
<keyword evidence="2" id="KW-0132">Cell division</keyword>
<dbReference type="GO" id="GO:0006511">
    <property type="term" value="P:ubiquitin-dependent protein catabolic process"/>
    <property type="evidence" value="ECO:0007669"/>
    <property type="project" value="InterPro"/>
</dbReference>
<dbReference type="AlphaFoldDB" id="A0A5J4YK83"/>
<dbReference type="InterPro" id="IPR036317">
    <property type="entry name" value="Cullin_homology_sf"/>
</dbReference>
<organism evidence="9 10">
    <name type="scientific">Porphyridium purpureum</name>
    <name type="common">Red alga</name>
    <name type="synonym">Porphyridium cruentum</name>
    <dbReference type="NCBI Taxonomy" id="35688"/>
    <lineage>
        <taxon>Eukaryota</taxon>
        <taxon>Rhodophyta</taxon>
        <taxon>Bangiophyceae</taxon>
        <taxon>Porphyridiales</taxon>
        <taxon>Porphyridiaceae</taxon>
        <taxon>Porphyridium</taxon>
    </lineage>
</organism>
<dbReference type="GO" id="GO:0051301">
    <property type="term" value="P:cell division"/>
    <property type="evidence" value="ECO:0007669"/>
    <property type="project" value="UniProtKB-KW"/>
</dbReference>
<dbReference type="InterPro" id="IPR059120">
    <property type="entry name" value="Cullin-like_AB"/>
</dbReference>
<dbReference type="SMART" id="SM00182">
    <property type="entry name" value="CULLIN"/>
    <property type="match status" value="1"/>
</dbReference>
<accession>A0A5J4YK83</accession>
<dbReference type="OMA" id="AAKWQES"/>
<dbReference type="PROSITE" id="PS50069">
    <property type="entry name" value="CULLIN_2"/>
    <property type="match status" value="1"/>
</dbReference>
<dbReference type="SUPFAM" id="SSF75632">
    <property type="entry name" value="Cullin homology domain"/>
    <property type="match status" value="1"/>
</dbReference>
<dbReference type="InterPro" id="IPR014786">
    <property type="entry name" value="ANAPC2_C"/>
</dbReference>
<keyword evidence="5" id="KW-0131">Cell cycle</keyword>
<dbReference type="GO" id="GO:0031625">
    <property type="term" value="F:ubiquitin protein ligase binding"/>
    <property type="evidence" value="ECO:0007669"/>
    <property type="project" value="InterPro"/>
</dbReference>
<dbReference type="InterPro" id="IPR036388">
    <property type="entry name" value="WH-like_DNA-bd_sf"/>
</dbReference>
<dbReference type="PANTHER" id="PTHR45957">
    <property type="entry name" value="ANAPHASE-PROMOTING COMPLEX SUBUNIT 2"/>
    <property type="match status" value="1"/>
</dbReference>
<evidence type="ECO:0000313" key="9">
    <source>
        <dbReference type="EMBL" id="KAA8491063.1"/>
    </source>
</evidence>
<dbReference type="Gene3D" id="3.30.230.130">
    <property type="entry name" value="Cullin, Chain C, Domain 2"/>
    <property type="match status" value="1"/>
</dbReference>
<dbReference type="GO" id="GO:0070979">
    <property type="term" value="P:protein K11-linked ubiquitination"/>
    <property type="evidence" value="ECO:0007669"/>
    <property type="project" value="TreeGrafter"/>
</dbReference>
<dbReference type="Pfam" id="PF26557">
    <property type="entry name" value="Cullin_AB"/>
    <property type="match status" value="1"/>
</dbReference>
<dbReference type="OrthoDB" id="5581181at2759"/>
<evidence type="ECO:0000256" key="1">
    <source>
        <dbReference type="ARBA" id="ARBA00016068"/>
    </source>
</evidence>
<comment type="caution">
    <text evidence="9">The sequence shown here is derived from an EMBL/GenBank/DDBJ whole genome shotgun (WGS) entry which is preliminary data.</text>
</comment>
<dbReference type="SMART" id="SM01013">
    <property type="entry name" value="APC2"/>
    <property type="match status" value="1"/>
</dbReference>
<evidence type="ECO:0000256" key="2">
    <source>
        <dbReference type="ARBA" id="ARBA00022618"/>
    </source>
</evidence>
<keyword evidence="3" id="KW-0498">Mitosis</keyword>
<dbReference type="InterPro" id="IPR057975">
    <property type="entry name" value="TPR_ANAPC2"/>
</dbReference>
<evidence type="ECO:0000256" key="4">
    <source>
        <dbReference type="ARBA" id="ARBA00022786"/>
    </source>
</evidence>
<dbReference type="InterPro" id="IPR036390">
    <property type="entry name" value="WH_DNA-bd_sf"/>
</dbReference>
<dbReference type="GO" id="GO:0005680">
    <property type="term" value="C:anaphase-promoting complex"/>
    <property type="evidence" value="ECO:0007669"/>
    <property type="project" value="TreeGrafter"/>
</dbReference>
<dbReference type="Proteomes" id="UP000324585">
    <property type="component" value="Unassembled WGS sequence"/>
</dbReference>
<feature type="region of interest" description="Disordered" evidence="7">
    <location>
        <begin position="686"/>
        <end position="722"/>
    </location>
</feature>
<keyword evidence="4" id="KW-0833">Ubl conjugation pathway</keyword>
<feature type="compositionally biased region" description="Basic and acidic residues" evidence="7">
    <location>
        <begin position="686"/>
        <end position="704"/>
    </location>
</feature>
<evidence type="ECO:0000313" key="10">
    <source>
        <dbReference type="Proteomes" id="UP000324585"/>
    </source>
</evidence>
<evidence type="ECO:0000256" key="5">
    <source>
        <dbReference type="ARBA" id="ARBA00023306"/>
    </source>
</evidence>
<feature type="domain" description="Cullin family profile" evidence="8">
    <location>
        <begin position="455"/>
        <end position="664"/>
    </location>
</feature>
<dbReference type="Gene3D" id="1.20.1310.10">
    <property type="entry name" value="Cullin Repeats"/>
    <property type="match status" value="1"/>
</dbReference>
<reference evidence="10" key="1">
    <citation type="journal article" date="2019" name="Nat. Commun.">
        <title>Expansion of phycobilisome linker gene families in mesophilic red algae.</title>
        <authorList>
            <person name="Lee J."/>
            <person name="Kim D."/>
            <person name="Bhattacharya D."/>
            <person name="Yoon H.S."/>
        </authorList>
    </citation>
    <scope>NUCLEOTIDE SEQUENCE [LARGE SCALE GENOMIC DNA]</scope>
    <source>
        <strain evidence="10">CCMP 1328</strain>
    </source>
</reference>
<evidence type="ECO:0000256" key="7">
    <source>
        <dbReference type="SAM" id="MobiDB-lite"/>
    </source>
</evidence>
<gene>
    <name evidence="9" type="ORF">FVE85_4480</name>
</gene>